<dbReference type="OrthoDB" id="693203at2759"/>
<keyword evidence="5" id="KW-1185">Reference proteome</keyword>
<dbReference type="GO" id="GO:0030247">
    <property type="term" value="F:polysaccharide binding"/>
    <property type="evidence" value="ECO:0007669"/>
    <property type="project" value="InterPro"/>
</dbReference>
<dbReference type="PANTHER" id="PTHR33491">
    <property type="entry name" value="OSJNBA0016N04.9 PROTEIN"/>
    <property type="match status" value="1"/>
</dbReference>
<organism evidence="5 6">
    <name type="scientific">Elaeis guineensis var. tenera</name>
    <name type="common">Oil palm</name>
    <dbReference type="NCBI Taxonomy" id="51953"/>
    <lineage>
        <taxon>Eukaryota</taxon>
        <taxon>Viridiplantae</taxon>
        <taxon>Streptophyta</taxon>
        <taxon>Embryophyta</taxon>
        <taxon>Tracheophyta</taxon>
        <taxon>Spermatophyta</taxon>
        <taxon>Magnoliopsida</taxon>
        <taxon>Liliopsida</taxon>
        <taxon>Arecaceae</taxon>
        <taxon>Arecoideae</taxon>
        <taxon>Cocoseae</taxon>
        <taxon>Elaeidinae</taxon>
        <taxon>Elaeis</taxon>
    </lineage>
</organism>
<feature type="signal peptide" evidence="3">
    <location>
        <begin position="1"/>
        <end position="37"/>
    </location>
</feature>
<dbReference type="InParanoid" id="A0A6I9QJN5"/>
<evidence type="ECO:0000256" key="3">
    <source>
        <dbReference type="SAM" id="SignalP"/>
    </source>
</evidence>
<evidence type="ECO:0000313" key="5">
    <source>
        <dbReference type="Proteomes" id="UP000504607"/>
    </source>
</evidence>
<proteinExistence type="predicted"/>
<sequence length="247" mass="26736">MGESGRVIRGANPFMCAWMLPCHRLLTVLLVAVTASASASVNTLPGCPATCGNVSIPYPFGIETKCSFPARGFALSCNDTGNGVQKPFHTNVEFINISLQAAQARIYNYISWQCYNATYANVSHNTWQLNFTDYPFRFSDTDNKFTVVGCDTLAYIRGKNQKESYVSGCVSVCNSTASLTNGSCSGIGCCQTSIPRGTCVNPDHSNLSTSVKLVIAITFWSPSFVYKVPEGPEQVNKTSEPQKSSTL</sequence>
<evidence type="ECO:0000313" key="6">
    <source>
        <dbReference type="RefSeq" id="XP_010909631.2"/>
    </source>
</evidence>
<accession>A0A6I9QJN5</accession>
<name>A0A6I9QJN5_ELAGV</name>
<dbReference type="GO" id="GO:0016020">
    <property type="term" value="C:membrane"/>
    <property type="evidence" value="ECO:0007669"/>
    <property type="project" value="UniProtKB-SubCell"/>
</dbReference>
<evidence type="ECO:0000256" key="2">
    <source>
        <dbReference type="ARBA" id="ARBA00022729"/>
    </source>
</evidence>
<dbReference type="RefSeq" id="XP_010909631.2">
    <property type="nucleotide sequence ID" value="XM_010911329.2"/>
</dbReference>
<feature type="chain" id="PRO_5026665969" evidence="3">
    <location>
        <begin position="38"/>
        <end position="247"/>
    </location>
</feature>
<dbReference type="AlphaFoldDB" id="A0A6I9QJN5"/>
<feature type="domain" description="Wall-associated receptor kinase galacturonan-binding" evidence="4">
    <location>
        <begin position="47"/>
        <end position="107"/>
    </location>
</feature>
<keyword evidence="2 3" id="KW-0732">Signal</keyword>
<dbReference type="Proteomes" id="UP000504607">
    <property type="component" value="Unplaced"/>
</dbReference>
<evidence type="ECO:0000259" key="4">
    <source>
        <dbReference type="Pfam" id="PF13947"/>
    </source>
</evidence>
<dbReference type="Pfam" id="PF13947">
    <property type="entry name" value="GUB_WAK_bind"/>
    <property type="match status" value="1"/>
</dbReference>
<dbReference type="InterPro" id="IPR025287">
    <property type="entry name" value="WAK_GUB"/>
</dbReference>
<protein>
    <submittedName>
        <fullName evidence="6">Wall-associated receptor kinase 2-like</fullName>
    </submittedName>
</protein>
<reference evidence="6" key="1">
    <citation type="submission" date="2025-08" db="UniProtKB">
        <authorList>
            <consortium name="RefSeq"/>
        </authorList>
    </citation>
    <scope>IDENTIFICATION</scope>
</reference>
<comment type="subcellular location">
    <subcellularLocation>
        <location evidence="1">Membrane</location>
        <topology evidence="1">Single-pass membrane protein</topology>
    </subcellularLocation>
</comment>
<gene>
    <name evidence="6" type="primary">LOC105035682</name>
</gene>
<evidence type="ECO:0000256" key="1">
    <source>
        <dbReference type="ARBA" id="ARBA00004167"/>
    </source>
</evidence>